<evidence type="ECO:0000256" key="1">
    <source>
        <dbReference type="SAM" id="SignalP"/>
    </source>
</evidence>
<accession>A0ABV1RCY6</accession>
<organism evidence="2 3">
    <name type="scientific">Catenovulum sediminis</name>
    <dbReference type="NCBI Taxonomy" id="1740262"/>
    <lineage>
        <taxon>Bacteria</taxon>
        <taxon>Pseudomonadati</taxon>
        <taxon>Pseudomonadota</taxon>
        <taxon>Gammaproteobacteria</taxon>
        <taxon>Alteromonadales</taxon>
        <taxon>Alteromonadaceae</taxon>
        <taxon>Catenovulum</taxon>
    </lineage>
</organism>
<proteinExistence type="predicted"/>
<gene>
    <name evidence="2" type="ORF">ABS311_02640</name>
</gene>
<evidence type="ECO:0000313" key="2">
    <source>
        <dbReference type="EMBL" id="MER2490779.1"/>
    </source>
</evidence>
<dbReference type="InterPro" id="IPR011050">
    <property type="entry name" value="Pectin_lyase_fold/virulence"/>
</dbReference>
<evidence type="ECO:0000313" key="3">
    <source>
        <dbReference type="Proteomes" id="UP001467690"/>
    </source>
</evidence>
<dbReference type="InterPro" id="IPR012334">
    <property type="entry name" value="Pectin_lyas_fold"/>
</dbReference>
<name>A0ABV1RCY6_9ALTE</name>
<protein>
    <submittedName>
        <fullName evidence="2">Uncharacterized protein</fullName>
    </submittedName>
</protein>
<feature type="chain" id="PRO_5046907687" evidence="1">
    <location>
        <begin position="34"/>
        <end position="647"/>
    </location>
</feature>
<dbReference type="Proteomes" id="UP001467690">
    <property type="component" value="Unassembled WGS sequence"/>
</dbReference>
<dbReference type="SUPFAM" id="SSF51126">
    <property type="entry name" value="Pectin lyase-like"/>
    <property type="match status" value="1"/>
</dbReference>
<keyword evidence="1" id="KW-0732">Signal</keyword>
<comment type="caution">
    <text evidence="2">The sequence shown here is derived from an EMBL/GenBank/DDBJ whole genome shotgun (WGS) entry which is preliminary data.</text>
</comment>
<reference evidence="2 3" key="1">
    <citation type="submission" date="2024-06" db="EMBL/GenBank/DDBJ databases">
        <authorList>
            <person name="Chen R.Y."/>
        </authorList>
    </citation>
    <scope>NUCLEOTIDE SEQUENCE [LARGE SCALE GENOMIC DNA]</scope>
    <source>
        <strain evidence="2 3">D2</strain>
    </source>
</reference>
<keyword evidence="3" id="KW-1185">Reference proteome</keyword>
<dbReference type="Gene3D" id="2.160.20.10">
    <property type="entry name" value="Single-stranded right-handed beta-helix, Pectin lyase-like"/>
    <property type="match status" value="1"/>
</dbReference>
<sequence>MLNQTSNLSVKDITKRLSLSALLAVLAGCSSQAAYTDTTTITQPQNQVKEYKQVDTETQLAWIDSAMKSGTDLTGYGELETLFVTHREFGDIGFFEDKLEKTPVRERTLYADDNFSAQTDNTKDVQTAVRWAGGMDKKTGKASGLVTLLPSKNGQNNRFSLAAIEMSSNVKLQIHPDVVIEMRGTKEKNKFKASSLFTIGRSRGPKNLIEERVENVEITSMDPTRNFTIDARTNMPHNYGSMNNAYGGLVNLTRAVPVGIFYAKNFKVSNMTILDNHTESVTIQLSADRDYKDGAFAYRFASKPVFLQARYQKNSDGSNKPMSSKNIPLPMDAKGNFIDENGDVIPDMFAIQRNQTYGRTPIKGTIKNIKSINAHTGYGTVQVYGGDWIEIDNIEAVNGIGVRVEAGNGTNRDDSNRAGPYLTSANKIKISNVKVTDGFTGVWLKTHAKIMKDIHVHNVEAIDSGTALLIGKGSFACKDKCRDLTRGRINGLKITGDIILRQTKYDAPVAEVGNLATYMINDANREYLAKKNGKTIAQLGRSDLQNKTIENIKQLSEQQRTALTPDDFDNPSGTRWYDIFPTAPVLLFNQYSATEVGDQSPYVGYFPVDLTQANIVSDGLPNSDVKVLYRSDMRLPNGQPATDFINK</sequence>
<dbReference type="EMBL" id="JBELOE010000067">
    <property type="protein sequence ID" value="MER2490779.1"/>
    <property type="molecule type" value="Genomic_DNA"/>
</dbReference>
<feature type="signal peptide" evidence="1">
    <location>
        <begin position="1"/>
        <end position="33"/>
    </location>
</feature>
<dbReference type="RefSeq" id="WP_350400580.1">
    <property type="nucleotide sequence ID" value="NZ_JBELOE010000067.1"/>
</dbReference>